<reference evidence="1" key="1">
    <citation type="submission" date="2018-11" db="EMBL/GenBank/DDBJ databases">
        <authorList>
            <consortium name="Pathogen Informatics"/>
        </authorList>
    </citation>
    <scope>NUCLEOTIDE SEQUENCE</scope>
</reference>
<evidence type="ECO:0000313" key="1">
    <source>
        <dbReference type="EMBL" id="VEL24726.1"/>
    </source>
</evidence>
<organism evidence="1 2">
    <name type="scientific">Protopolystoma xenopodis</name>
    <dbReference type="NCBI Taxonomy" id="117903"/>
    <lineage>
        <taxon>Eukaryota</taxon>
        <taxon>Metazoa</taxon>
        <taxon>Spiralia</taxon>
        <taxon>Lophotrochozoa</taxon>
        <taxon>Platyhelminthes</taxon>
        <taxon>Monogenea</taxon>
        <taxon>Polyopisthocotylea</taxon>
        <taxon>Polystomatidea</taxon>
        <taxon>Polystomatidae</taxon>
        <taxon>Protopolystoma</taxon>
    </lineage>
</organism>
<gene>
    <name evidence="1" type="ORF">PXEA_LOCUS18166</name>
</gene>
<accession>A0A448X080</accession>
<keyword evidence="2" id="KW-1185">Reference proteome</keyword>
<dbReference type="Proteomes" id="UP000784294">
    <property type="component" value="Unassembled WGS sequence"/>
</dbReference>
<dbReference type="AlphaFoldDB" id="A0A448X080"/>
<name>A0A448X080_9PLAT</name>
<evidence type="ECO:0000313" key="2">
    <source>
        <dbReference type="Proteomes" id="UP000784294"/>
    </source>
</evidence>
<dbReference type="EMBL" id="CAAALY010069299">
    <property type="protein sequence ID" value="VEL24726.1"/>
    <property type="molecule type" value="Genomic_DNA"/>
</dbReference>
<comment type="caution">
    <text evidence="1">The sequence shown here is derived from an EMBL/GenBank/DDBJ whole genome shotgun (WGS) entry which is preliminary data.</text>
</comment>
<protein>
    <submittedName>
        <fullName evidence="1">Uncharacterized protein</fullName>
    </submittedName>
</protein>
<sequence>MSSYAQPEPHAVDEESKTLNAAWVDNGRKVRSKNFGSSGIKSSAITPNSQFSRQKYIWKNTVSQGNRGLVGVNMEEEGQESQPGFSEGIIIEDESFDSTINSIEDYEFIRIVSTQPEDLEAQLQLLRSLEHLWTTKAESVKSIEHTKVAINWSSDAKGNIMLKEIFILPVNNV</sequence>
<proteinExistence type="predicted"/>